<name>A0A197ZYU9_9BACL</name>
<gene>
    <name evidence="2" type="ORF">A8708_13375</name>
</gene>
<keyword evidence="3" id="KW-1185">Reference proteome</keyword>
<dbReference type="OrthoDB" id="3185623at2"/>
<dbReference type="RefSeq" id="WP_068669940.1">
    <property type="nucleotide sequence ID" value="NZ_LYPB01000090.1"/>
</dbReference>
<feature type="domain" description="Xylose isomerase-like TIM barrel" evidence="1">
    <location>
        <begin position="19"/>
        <end position="249"/>
    </location>
</feature>
<dbReference type="AlphaFoldDB" id="A0A197ZYU9"/>
<dbReference type="PANTHER" id="PTHR12110:SF53">
    <property type="entry name" value="BLR5974 PROTEIN"/>
    <property type="match status" value="1"/>
</dbReference>
<sequence>MKLSFTTLGCPTWSWEQIIDEAVRYEYDGVELRGISGELRLSQCDALRGDRLEASIAYAAAQGIKIICLDTSCVFHNDSNFAAAIEEGMETIDLAVKIGAPYIRVFGDLIPIDQKESMIVRQVARGLQMLGLYAENKGISVLLETHGDFSSSQRILDVLRQTSSPAIGIIWDVHHTIKYGVQETPFETWRQLRPYIRHIHLKDARGEGKDITPVLVGKGDLPLPDIIKLLSESEYKGWLSFEWEKKWHPDIEEPEIALPTFISYMRQHNHLFG</sequence>
<dbReference type="STRING" id="1850517.A8708_13375"/>
<evidence type="ECO:0000313" key="3">
    <source>
        <dbReference type="Proteomes" id="UP000078454"/>
    </source>
</evidence>
<dbReference type="InterPro" id="IPR036237">
    <property type="entry name" value="Xyl_isomerase-like_sf"/>
</dbReference>
<evidence type="ECO:0000259" key="1">
    <source>
        <dbReference type="Pfam" id="PF01261"/>
    </source>
</evidence>
<dbReference type="Pfam" id="PF01261">
    <property type="entry name" value="AP_endonuc_2"/>
    <property type="match status" value="1"/>
</dbReference>
<dbReference type="EMBL" id="LYPB01000090">
    <property type="protein sequence ID" value="OAS14379.1"/>
    <property type="molecule type" value="Genomic_DNA"/>
</dbReference>
<dbReference type="InterPro" id="IPR050312">
    <property type="entry name" value="IolE/XylAMocC-like"/>
</dbReference>
<comment type="caution">
    <text evidence="2">The sequence shown here is derived from an EMBL/GenBank/DDBJ whole genome shotgun (WGS) entry which is preliminary data.</text>
</comment>
<reference evidence="2 3" key="1">
    <citation type="submission" date="2016-05" db="EMBL/GenBank/DDBJ databases">
        <title>Paenibacillus sp. 1ZS3-15 nov., isolated from the rhizosphere soil.</title>
        <authorList>
            <person name="Zhang X.X."/>
            <person name="Zhang J."/>
        </authorList>
    </citation>
    <scope>NUCLEOTIDE SEQUENCE [LARGE SCALE GENOMIC DNA]</scope>
    <source>
        <strain evidence="2 3">1ZS3-15</strain>
    </source>
</reference>
<dbReference type="SUPFAM" id="SSF51658">
    <property type="entry name" value="Xylose isomerase-like"/>
    <property type="match status" value="1"/>
</dbReference>
<proteinExistence type="predicted"/>
<dbReference type="Gene3D" id="3.20.20.150">
    <property type="entry name" value="Divalent-metal-dependent TIM barrel enzymes"/>
    <property type="match status" value="1"/>
</dbReference>
<dbReference type="PANTHER" id="PTHR12110">
    <property type="entry name" value="HYDROXYPYRUVATE ISOMERASE"/>
    <property type="match status" value="1"/>
</dbReference>
<accession>A0A197ZYU9</accession>
<dbReference type="GO" id="GO:0016853">
    <property type="term" value="F:isomerase activity"/>
    <property type="evidence" value="ECO:0007669"/>
    <property type="project" value="UniProtKB-KW"/>
</dbReference>
<organism evidence="2 3">
    <name type="scientific">Paenibacillus oryzisoli</name>
    <dbReference type="NCBI Taxonomy" id="1850517"/>
    <lineage>
        <taxon>Bacteria</taxon>
        <taxon>Bacillati</taxon>
        <taxon>Bacillota</taxon>
        <taxon>Bacilli</taxon>
        <taxon>Bacillales</taxon>
        <taxon>Paenibacillaceae</taxon>
        <taxon>Paenibacillus</taxon>
    </lineage>
</organism>
<protein>
    <submittedName>
        <fullName evidence="2">Xylose isomerase</fullName>
    </submittedName>
</protein>
<evidence type="ECO:0000313" key="2">
    <source>
        <dbReference type="EMBL" id="OAS14379.1"/>
    </source>
</evidence>
<dbReference type="InterPro" id="IPR013022">
    <property type="entry name" value="Xyl_isomerase-like_TIM-brl"/>
</dbReference>
<keyword evidence="2" id="KW-0413">Isomerase</keyword>
<dbReference type="Proteomes" id="UP000078454">
    <property type="component" value="Unassembled WGS sequence"/>
</dbReference>